<dbReference type="Proteomes" id="UP000261811">
    <property type="component" value="Unassembled WGS sequence"/>
</dbReference>
<keyword evidence="2" id="KW-1185">Reference proteome</keyword>
<proteinExistence type="predicted"/>
<accession>A0A372JIN5</accession>
<sequence>MNALAELQELLVTRGLRVKAHLGPPPGHAVTALLVANPAISCVGETVRLRADALTDSSGTGLGDIFEAADRIAGRLRTPETIAWWLACLLDG</sequence>
<name>A0A372JIN5_9ACTN</name>
<dbReference type="EMBL" id="QURH01000330">
    <property type="protein sequence ID" value="RFU39666.1"/>
    <property type="molecule type" value="Genomic_DNA"/>
</dbReference>
<dbReference type="RefSeq" id="WP_117359198.1">
    <property type="nucleotide sequence ID" value="NZ_QURH01000330.1"/>
</dbReference>
<protein>
    <submittedName>
        <fullName evidence="1">Uncharacterized protein</fullName>
    </submittedName>
</protein>
<organism evidence="1 2">
    <name type="scientific">Actinomadura logoneensis</name>
    <dbReference type="NCBI Taxonomy" id="2293572"/>
    <lineage>
        <taxon>Bacteria</taxon>
        <taxon>Bacillati</taxon>
        <taxon>Actinomycetota</taxon>
        <taxon>Actinomycetes</taxon>
        <taxon>Streptosporangiales</taxon>
        <taxon>Thermomonosporaceae</taxon>
        <taxon>Actinomadura</taxon>
    </lineage>
</organism>
<evidence type="ECO:0000313" key="2">
    <source>
        <dbReference type="Proteomes" id="UP000261811"/>
    </source>
</evidence>
<evidence type="ECO:0000313" key="1">
    <source>
        <dbReference type="EMBL" id="RFU39666.1"/>
    </source>
</evidence>
<dbReference type="AlphaFoldDB" id="A0A372JIN5"/>
<gene>
    <name evidence="1" type="ORF">DZF91_21200</name>
</gene>
<reference evidence="1 2" key="1">
    <citation type="submission" date="2018-08" db="EMBL/GenBank/DDBJ databases">
        <title>Actinomadura jelena sp. nov., a novel Actinomycete isolated from soil in Chad.</title>
        <authorList>
            <person name="Shi L."/>
        </authorList>
    </citation>
    <scope>NUCLEOTIDE SEQUENCE [LARGE SCALE GENOMIC DNA]</scope>
    <source>
        <strain evidence="1 2">NEAU-G17</strain>
    </source>
</reference>
<comment type="caution">
    <text evidence="1">The sequence shown here is derived from an EMBL/GenBank/DDBJ whole genome shotgun (WGS) entry which is preliminary data.</text>
</comment>